<evidence type="ECO:0000313" key="7">
    <source>
        <dbReference type="Proteomes" id="UP001163152"/>
    </source>
</evidence>
<dbReference type="GO" id="GO:0008483">
    <property type="term" value="F:transaminase activity"/>
    <property type="evidence" value="ECO:0007669"/>
    <property type="project" value="UniProtKB-KW"/>
</dbReference>
<keyword evidence="6" id="KW-0032">Aminotransferase</keyword>
<keyword evidence="7" id="KW-1185">Reference proteome</keyword>
<name>A0A9E8Z8T9_9CYAN</name>
<dbReference type="GO" id="GO:0030170">
    <property type="term" value="F:pyridoxal phosphate binding"/>
    <property type="evidence" value="ECO:0007669"/>
    <property type="project" value="UniProtKB-ARBA"/>
</dbReference>
<dbReference type="PANTHER" id="PTHR30244">
    <property type="entry name" value="TRANSAMINASE"/>
    <property type="match status" value="1"/>
</dbReference>
<dbReference type="SUPFAM" id="SSF53383">
    <property type="entry name" value="PLP-dependent transferases"/>
    <property type="match status" value="1"/>
</dbReference>
<keyword evidence="6" id="KW-0808">Transferase</keyword>
<feature type="active site" description="Proton acceptor" evidence="3">
    <location>
        <position position="187"/>
    </location>
</feature>
<gene>
    <name evidence="6" type="ORF">OXH18_15695</name>
</gene>
<keyword evidence="1 4" id="KW-0663">Pyridoxal phosphate</keyword>
<evidence type="ECO:0000256" key="3">
    <source>
        <dbReference type="PIRSR" id="PIRSR000390-1"/>
    </source>
</evidence>
<evidence type="ECO:0000256" key="4">
    <source>
        <dbReference type="PIRSR" id="PIRSR000390-2"/>
    </source>
</evidence>
<accession>A0A9E8Z8T9</accession>
<evidence type="ECO:0000256" key="2">
    <source>
        <dbReference type="ARBA" id="ARBA00037999"/>
    </source>
</evidence>
<evidence type="ECO:0000256" key="1">
    <source>
        <dbReference type="ARBA" id="ARBA00022898"/>
    </source>
</evidence>
<dbReference type="PANTHER" id="PTHR30244:SF36">
    <property type="entry name" value="3-OXO-GLUCOSE-6-PHOSPHATE:GLUTAMATE AMINOTRANSFERASE"/>
    <property type="match status" value="1"/>
</dbReference>
<dbReference type="GO" id="GO:0000271">
    <property type="term" value="P:polysaccharide biosynthetic process"/>
    <property type="evidence" value="ECO:0007669"/>
    <property type="project" value="TreeGrafter"/>
</dbReference>
<dbReference type="InterPro" id="IPR015422">
    <property type="entry name" value="PyrdxlP-dep_Trfase_small"/>
</dbReference>
<organism evidence="6 7">
    <name type="scientific">Thermocoleostomius sinensis A174</name>
    <dbReference type="NCBI Taxonomy" id="2016057"/>
    <lineage>
        <taxon>Bacteria</taxon>
        <taxon>Bacillati</taxon>
        <taxon>Cyanobacteriota</taxon>
        <taxon>Cyanophyceae</taxon>
        <taxon>Oculatellales</taxon>
        <taxon>Oculatellaceae</taxon>
        <taxon>Thermocoleostomius</taxon>
    </lineage>
</organism>
<dbReference type="Gene3D" id="3.90.1150.10">
    <property type="entry name" value="Aspartate Aminotransferase, domain 1"/>
    <property type="match status" value="1"/>
</dbReference>
<proteinExistence type="inferred from homology"/>
<sequence>MNVIPSFNLTEQYKLISEEISEVSLEILTSGQYIGGDTVKQFEQQFAGYIGSDHCVACNSGTDALFLALRSLGIGAGDEVITTPFTFVSTAEVICALGAVPVFVDIEPQTFNLDLSQVEAALTKRTKAIIPVHLFGNPVNMTPLMTLAQAHRLWVIEDCAQATGAKWDGQPVGSIGHLGCFSFYPTKNLGACGDGGAITTNDVALADRLRMLRDHGQRQRYVYEEIGVNSRLDALQAGILQVKLRYLETWNQQRQTIAHQYQQWLSPLPGIILPQEIEGGESVWNQYTVRVLTPEGAENQRDRVKQQLQKHGVGSTIYYPIPLHLQPIYATLGYQAGQLPIAEQVAQEVLSLPMFPELTIEQQQQVVYALKESMVKT</sequence>
<reference evidence="6" key="1">
    <citation type="submission" date="2022-12" db="EMBL/GenBank/DDBJ databases">
        <title>Polyphasic identification of a Novel Hot-Spring Cyanobacterium Ocullathermofonsia sinensis gen nov. sp. nov. and Genomic Insights on its Adaptations to the Thermal Habitat.</title>
        <authorList>
            <person name="Daroch M."/>
            <person name="Tang J."/>
            <person name="Jiang Y."/>
        </authorList>
    </citation>
    <scope>NUCLEOTIDE SEQUENCE</scope>
    <source>
        <strain evidence="6">PKUAC-SCTA174</strain>
    </source>
</reference>
<dbReference type="Gene3D" id="3.40.640.10">
    <property type="entry name" value="Type I PLP-dependent aspartate aminotransferase-like (Major domain)"/>
    <property type="match status" value="1"/>
</dbReference>
<dbReference type="InterPro" id="IPR015421">
    <property type="entry name" value="PyrdxlP-dep_Trfase_major"/>
</dbReference>
<dbReference type="FunFam" id="3.40.640.10:FF:000089">
    <property type="entry name" value="Aminotransferase, DegT/DnrJ/EryC1/StrS family"/>
    <property type="match status" value="1"/>
</dbReference>
<dbReference type="KEGG" id="tsin:OXH18_15695"/>
<dbReference type="Proteomes" id="UP001163152">
    <property type="component" value="Chromosome"/>
</dbReference>
<evidence type="ECO:0000256" key="5">
    <source>
        <dbReference type="RuleBase" id="RU004508"/>
    </source>
</evidence>
<dbReference type="CDD" id="cd00616">
    <property type="entry name" value="AHBA_syn"/>
    <property type="match status" value="1"/>
</dbReference>
<dbReference type="InterPro" id="IPR015424">
    <property type="entry name" value="PyrdxlP-dep_Trfase"/>
</dbReference>
<comment type="similarity">
    <text evidence="2 5">Belongs to the DegT/DnrJ/EryC1 family.</text>
</comment>
<dbReference type="InterPro" id="IPR000653">
    <property type="entry name" value="DegT/StrS_aminotransferase"/>
</dbReference>
<evidence type="ECO:0000313" key="6">
    <source>
        <dbReference type="EMBL" id="WAL58618.1"/>
    </source>
</evidence>
<feature type="modified residue" description="N6-(pyridoxal phosphate)lysine" evidence="4">
    <location>
        <position position="187"/>
    </location>
</feature>
<dbReference type="AlphaFoldDB" id="A0A9E8Z8T9"/>
<dbReference type="PIRSF" id="PIRSF000390">
    <property type="entry name" value="PLP_StrS"/>
    <property type="match status" value="1"/>
</dbReference>
<dbReference type="EMBL" id="CP113797">
    <property type="protein sequence ID" value="WAL58618.1"/>
    <property type="molecule type" value="Genomic_DNA"/>
</dbReference>
<protein>
    <submittedName>
        <fullName evidence="6">DegT/DnrJ/EryC1/StrS family aminotransferase</fullName>
    </submittedName>
</protein>
<dbReference type="Pfam" id="PF01041">
    <property type="entry name" value="DegT_DnrJ_EryC1"/>
    <property type="match status" value="1"/>
</dbReference>
<dbReference type="RefSeq" id="WP_268608042.1">
    <property type="nucleotide sequence ID" value="NZ_CP113797.1"/>
</dbReference>